<dbReference type="Proteomes" id="UP000011625">
    <property type="component" value="Unassembled WGS sequence"/>
</dbReference>
<dbReference type="PATRIC" id="fig|1227456.3.peg.1059"/>
<comment type="caution">
    <text evidence="1">The sequence shown here is derived from an EMBL/GenBank/DDBJ whole genome shotgun (WGS) entry which is preliminary data.</text>
</comment>
<organism evidence="1 2">
    <name type="scientific">Halococcus salifodinae DSM 8989</name>
    <dbReference type="NCBI Taxonomy" id="1227456"/>
    <lineage>
        <taxon>Archaea</taxon>
        <taxon>Methanobacteriati</taxon>
        <taxon>Methanobacteriota</taxon>
        <taxon>Stenosarchaea group</taxon>
        <taxon>Halobacteria</taxon>
        <taxon>Halobacteriales</taxon>
        <taxon>Halococcaceae</taxon>
        <taxon>Halococcus</taxon>
    </lineage>
</organism>
<protein>
    <submittedName>
        <fullName evidence="1">Uncharacterized protein</fullName>
    </submittedName>
</protein>
<evidence type="ECO:0000313" key="2">
    <source>
        <dbReference type="Proteomes" id="UP000011625"/>
    </source>
</evidence>
<name>M0N9W8_9EURY</name>
<evidence type="ECO:0000313" key="1">
    <source>
        <dbReference type="EMBL" id="EMA54666.1"/>
    </source>
</evidence>
<gene>
    <name evidence="1" type="ORF">C450_05210</name>
</gene>
<accession>M0N9W8</accession>
<keyword evidence="2" id="KW-1185">Reference proteome</keyword>
<dbReference type="STRING" id="1227456.C450_05210"/>
<proteinExistence type="predicted"/>
<sequence>MSSSRWSDNEIACALKWKLVRSHGWSGPIPEDDLVRDALPATEVSRGREVCETLKRKEYVTYQRGRGFSLKGMPEQALLARELRDECSYTELQIEATLSPFGRSGGFE</sequence>
<reference evidence="1 2" key="1">
    <citation type="journal article" date="2014" name="PLoS Genet.">
        <title>Phylogenetically driven sequencing of extremely halophilic archaea reveals strategies for static and dynamic osmo-response.</title>
        <authorList>
            <person name="Becker E.A."/>
            <person name="Seitzer P.M."/>
            <person name="Tritt A."/>
            <person name="Larsen D."/>
            <person name="Krusor M."/>
            <person name="Yao A.I."/>
            <person name="Wu D."/>
            <person name="Madern D."/>
            <person name="Eisen J.A."/>
            <person name="Darling A.E."/>
            <person name="Facciotti M.T."/>
        </authorList>
    </citation>
    <scope>NUCLEOTIDE SEQUENCE [LARGE SCALE GENOMIC DNA]</scope>
    <source>
        <strain evidence="1 2">DSM 8989</strain>
    </source>
</reference>
<dbReference type="EMBL" id="AOME01000026">
    <property type="protein sequence ID" value="EMA54666.1"/>
    <property type="molecule type" value="Genomic_DNA"/>
</dbReference>
<dbReference type="AlphaFoldDB" id="M0N9W8"/>